<reference evidence="2 5" key="1">
    <citation type="journal article" date="2014" name="Int. J. Syst. Evol. Microbiol.">
        <title>Complete genome sequence of Corynebacterium casei LMG S-19264T (=DSM 44701T), isolated from a smear-ripened cheese.</title>
        <authorList>
            <consortium name="US DOE Joint Genome Institute (JGI-PGF)"/>
            <person name="Walter F."/>
            <person name="Albersmeier A."/>
            <person name="Kalinowski J."/>
            <person name="Ruckert C."/>
        </authorList>
    </citation>
    <scope>NUCLEOTIDE SEQUENCE [LARGE SCALE GENOMIC DNA]</scope>
    <source>
        <strain evidence="2 5">JCM 4205</strain>
    </source>
</reference>
<organism evidence="2 5">
    <name type="scientific">Streptomyces cinereoruber</name>
    <dbReference type="NCBI Taxonomy" id="67260"/>
    <lineage>
        <taxon>Bacteria</taxon>
        <taxon>Bacillati</taxon>
        <taxon>Actinomycetota</taxon>
        <taxon>Actinomycetes</taxon>
        <taxon>Kitasatosporales</taxon>
        <taxon>Streptomycetaceae</taxon>
        <taxon>Streptomyces</taxon>
    </lineage>
</organism>
<evidence type="ECO:0000313" key="3">
    <source>
        <dbReference type="EMBL" id="QEV33276.1"/>
    </source>
</evidence>
<keyword evidence="4" id="KW-1185">Reference proteome</keyword>
<feature type="region of interest" description="Disordered" evidence="1">
    <location>
        <begin position="40"/>
        <end position="112"/>
    </location>
</feature>
<evidence type="ECO:0000256" key="1">
    <source>
        <dbReference type="SAM" id="MobiDB-lite"/>
    </source>
</evidence>
<evidence type="ECO:0000313" key="5">
    <source>
        <dbReference type="Proteomes" id="UP000642014"/>
    </source>
</evidence>
<dbReference type="AlphaFoldDB" id="A0AAV4KPL8"/>
<evidence type="ECO:0000313" key="2">
    <source>
        <dbReference type="EMBL" id="GGR37953.1"/>
    </source>
</evidence>
<name>A0AAV4KPL8_9ACTN</name>
<protein>
    <submittedName>
        <fullName evidence="2">Uncharacterized protein</fullName>
    </submittedName>
</protein>
<accession>A0AAV4KPL8</accession>
<dbReference type="Proteomes" id="UP000326029">
    <property type="component" value="Chromosome"/>
</dbReference>
<sequence>MRIRIVSVASVADGAGHRYSNGQTVTVDDDLARSWIAAGHARPATRAAGRDGNRARASAARKAKASEDAKATTAEASPEAEEPEERKAPAPRKRTATKRAPRTAKKPDTDDE</sequence>
<proteinExistence type="predicted"/>
<dbReference type="EMBL" id="BMSJ01000009">
    <property type="protein sequence ID" value="GGR37953.1"/>
    <property type="molecule type" value="Genomic_DNA"/>
</dbReference>
<dbReference type="GeneID" id="95455040"/>
<gene>
    <name evidence="3" type="ORF">CP977_14790</name>
    <name evidence="2" type="ORF">GCM10010497_46040</name>
</gene>
<evidence type="ECO:0000313" key="4">
    <source>
        <dbReference type="Proteomes" id="UP000326029"/>
    </source>
</evidence>
<dbReference type="EMBL" id="CP023693">
    <property type="protein sequence ID" value="QEV33276.1"/>
    <property type="molecule type" value="Genomic_DNA"/>
</dbReference>
<dbReference type="RefSeq" id="WP_152370261.1">
    <property type="nucleotide sequence ID" value="NZ_BMSJ01000009.1"/>
</dbReference>
<feature type="compositionally biased region" description="Basic residues" evidence="1">
    <location>
        <begin position="89"/>
        <end position="104"/>
    </location>
</feature>
<reference evidence="2" key="3">
    <citation type="submission" date="2023-08" db="EMBL/GenBank/DDBJ databases">
        <authorList>
            <person name="Sun Q."/>
            <person name="Ohkuma M."/>
        </authorList>
    </citation>
    <scope>NUCLEOTIDE SEQUENCE</scope>
    <source>
        <strain evidence="2">JCM 4205</strain>
    </source>
</reference>
<dbReference type="Proteomes" id="UP000642014">
    <property type="component" value="Unassembled WGS sequence"/>
</dbReference>
<reference evidence="3 4" key="2">
    <citation type="submission" date="2017-09" db="EMBL/GenBank/DDBJ databases">
        <authorList>
            <person name="Lee N."/>
            <person name="Cho B.-K."/>
        </authorList>
    </citation>
    <scope>NUCLEOTIDE SEQUENCE [LARGE SCALE GENOMIC DNA]</scope>
    <source>
        <strain evidence="3 4">ATCC 19740</strain>
    </source>
</reference>